<sequence length="364" mass="40233">MGTGIYANPVSAEREASVIVRDAKDAARGWVVEEAGVLPGFGGAFYHGSINDLTDDATLPAASDVDVIVVFAEPSPPVRPKLGKLRYRDVLLDVSSLPSDELRSPDHVLGQYHLAGSFRGPNIILDPSGQLTDLQAGVAREFAKRRWVERRCRHAEEQILAHLRSADATMPLHDRVTAWLFAAGVTTHLLLVAGLRNPTVRRRYVVVRDLLADYGHEEFHEALLELLGCARMSRERAEVHLAALTTAFDAAKTVVRTPFFFASDIGDLARPIAINGGRELIAHGLHREAVFWLVATYSRCRKVFWHDAPDLRERFEPGYRVLLGDLGITSAADLRWRCDEVEAFLPRVREVAAAIVAANPAIEE</sequence>
<evidence type="ECO:0008006" key="2">
    <source>
        <dbReference type="Google" id="ProtNLM"/>
    </source>
</evidence>
<name>A0A6J4VEA9_9BACT</name>
<gene>
    <name evidence="1" type="ORF">AVDCRST_MAG59-3977</name>
</gene>
<accession>A0A6J4VEA9</accession>
<proteinExistence type="predicted"/>
<protein>
    <recommendedName>
        <fullName evidence="2">Polymerase nucleotidyl transferase domain-containing protein</fullName>
    </recommendedName>
</protein>
<reference evidence="1" key="1">
    <citation type="submission" date="2020-02" db="EMBL/GenBank/DDBJ databases">
        <authorList>
            <person name="Meier V. D."/>
        </authorList>
    </citation>
    <scope>NUCLEOTIDE SEQUENCE</scope>
    <source>
        <strain evidence="1">AVDCRST_MAG59</strain>
    </source>
</reference>
<evidence type="ECO:0000313" key="1">
    <source>
        <dbReference type="EMBL" id="CAA9574852.1"/>
    </source>
</evidence>
<dbReference type="EMBL" id="CADCWF010000289">
    <property type="protein sequence ID" value="CAA9574852.1"/>
    <property type="molecule type" value="Genomic_DNA"/>
</dbReference>
<organism evidence="1">
    <name type="scientific">uncultured Thermomicrobiales bacterium</name>
    <dbReference type="NCBI Taxonomy" id="1645740"/>
    <lineage>
        <taxon>Bacteria</taxon>
        <taxon>Pseudomonadati</taxon>
        <taxon>Thermomicrobiota</taxon>
        <taxon>Thermomicrobia</taxon>
        <taxon>Thermomicrobiales</taxon>
        <taxon>environmental samples</taxon>
    </lineage>
</organism>
<dbReference type="AlphaFoldDB" id="A0A6J4VEA9"/>